<comment type="caution">
    <text evidence="6">The sequence shown here is derived from an EMBL/GenBank/DDBJ whole genome shotgun (WGS) entry which is preliminary data.</text>
</comment>
<dbReference type="GO" id="GO:0046982">
    <property type="term" value="F:protein heterodimerization activity"/>
    <property type="evidence" value="ECO:0007669"/>
    <property type="project" value="InterPro"/>
</dbReference>
<protein>
    <submittedName>
        <fullName evidence="6">Histone-fold</fullName>
    </submittedName>
</protein>
<evidence type="ECO:0000259" key="5">
    <source>
        <dbReference type="Pfam" id="PF00808"/>
    </source>
</evidence>
<dbReference type="GO" id="GO:0000978">
    <property type="term" value="F:RNA polymerase II cis-regulatory region sequence-specific DNA binding"/>
    <property type="evidence" value="ECO:0007669"/>
    <property type="project" value="TreeGrafter"/>
</dbReference>
<dbReference type="Proteomes" id="UP000245207">
    <property type="component" value="Unassembled WGS sequence"/>
</dbReference>
<proteinExistence type="inferred from homology"/>
<dbReference type="InterPro" id="IPR009072">
    <property type="entry name" value="Histone-fold"/>
</dbReference>
<dbReference type="SUPFAM" id="SSF47113">
    <property type="entry name" value="Histone-fold"/>
    <property type="match status" value="1"/>
</dbReference>
<dbReference type="PANTHER" id="PTHR11064:SF200">
    <property type="entry name" value="NUCLEAR TRANSCRIPTION FACTOR Y SUBUNIT B-8"/>
    <property type="match status" value="1"/>
</dbReference>
<keyword evidence="7" id="KW-1185">Reference proteome</keyword>
<dbReference type="AlphaFoldDB" id="A0A2U1L1M2"/>
<feature type="transmembrane region" description="Helical" evidence="4">
    <location>
        <begin position="81"/>
        <end position="98"/>
    </location>
</feature>
<keyword evidence="2" id="KW-0805">Transcription regulation</keyword>
<comment type="similarity">
    <text evidence="1">Belongs to the NFYB/HAP3 subunit family.</text>
</comment>
<evidence type="ECO:0000313" key="7">
    <source>
        <dbReference type="Proteomes" id="UP000245207"/>
    </source>
</evidence>
<keyword evidence="4" id="KW-0472">Membrane</keyword>
<keyword evidence="3" id="KW-0804">Transcription</keyword>
<keyword evidence="4" id="KW-1133">Transmembrane helix</keyword>
<feature type="transmembrane region" description="Helical" evidence="4">
    <location>
        <begin position="110"/>
        <end position="128"/>
    </location>
</feature>
<name>A0A2U1L1M2_ARTAN</name>
<gene>
    <name evidence="6" type="ORF">CTI12_AA540680</name>
</gene>
<evidence type="ECO:0000256" key="2">
    <source>
        <dbReference type="ARBA" id="ARBA00023015"/>
    </source>
</evidence>
<feature type="domain" description="Transcription factor CBF/NF-Y/archaeal histone" evidence="5">
    <location>
        <begin position="19"/>
        <end position="41"/>
    </location>
</feature>
<dbReference type="GO" id="GO:0001228">
    <property type="term" value="F:DNA-binding transcription activator activity, RNA polymerase II-specific"/>
    <property type="evidence" value="ECO:0007669"/>
    <property type="project" value="InterPro"/>
</dbReference>
<reference evidence="6 7" key="1">
    <citation type="journal article" date="2018" name="Mol. Plant">
        <title>The genome of Artemisia annua provides insight into the evolution of Asteraceae family and artemisinin biosynthesis.</title>
        <authorList>
            <person name="Shen Q."/>
            <person name="Zhang L."/>
            <person name="Liao Z."/>
            <person name="Wang S."/>
            <person name="Yan T."/>
            <person name="Shi P."/>
            <person name="Liu M."/>
            <person name="Fu X."/>
            <person name="Pan Q."/>
            <person name="Wang Y."/>
            <person name="Lv Z."/>
            <person name="Lu X."/>
            <person name="Zhang F."/>
            <person name="Jiang W."/>
            <person name="Ma Y."/>
            <person name="Chen M."/>
            <person name="Hao X."/>
            <person name="Li L."/>
            <person name="Tang Y."/>
            <person name="Lv G."/>
            <person name="Zhou Y."/>
            <person name="Sun X."/>
            <person name="Brodelius P.E."/>
            <person name="Rose J.K.C."/>
            <person name="Tang K."/>
        </authorList>
    </citation>
    <scope>NUCLEOTIDE SEQUENCE [LARGE SCALE GENOMIC DNA]</scope>
    <source>
        <strain evidence="7">cv. Huhao1</strain>
        <tissue evidence="6">Leaf</tissue>
    </source>
</reference>
<evidence type="ECO:0000256" key="4">
    <source>
        <dbReference type="SAM" id="Phobius"/>
    </source>
</evidence>
<dbReference type="PRINTS" id="PR00615">
    <property type="entry name" value="CCAATSUBUNTA"/>
</dbReference>
<evidence type="ECO:0000256" key="1">
    <source>
        <dbReference type="ARBA" id="ARBA00009053"/>
    </source>
</evidence>
<dbReference type="GO" id="GO:0016602">
    <property type="term" value="C:CCAAT-binding factor complex"/>
    <property type="evidence" value="ECO:0007669"/>
    <property type="project" value="InterPro"/>
</dbReference>
<dbReference type="Pfam" id="PF00808">
    <property type="entry name" value="CBFD_NFYB_HMF"/>
    <property type="match status" value="1"/>
</dbReference>
<keyword evidence="4" id="KW-0812">Transmembrane</keyword>
<sequence length="141" mass="16366">METPKSSLTRPCPLNAHDRASDKCQREKRKTVNGDDLLWAMATLGFEDYIEPLKSYLSRYRECSIGVANINCSCTMIYVDIEYSISGVVFIFISWIWFKYTFICEWIKPIGLSVNVIIAKCLFLFITLRSPSSNFEWKYFG</sequence>
<dbReference type="InterPro" id="IPR003958">
    <property type="entry name" value="CBFA_NFYB_domain"/>
</dbReference>
<dbReference type="OrthoDB" id="386949at2759"/>
<evidence type="ECO:0000256" key="3">
    <source>
        <dbReference type="ARBA" id="ARBA00023163"/>
    </source>
</evidence>
<dbReference type="EMBL" id="PKPP01012135">
    <property type="protein sequence ID" value="PWA42891.1"/>
    <property type="molecule type" value="Genomic_DNA"/>
</dbReference>
<dbReference type="InterPro" id="IPR027113">
    <property type="entry name" value="Transc_fact_NFYB/HAP3"/>
</dbReference>
<dbReference type="PANTHER" id="PTHR11064">
    <property type="entry name" value="CCAAT-BINDING TRANSCRIPTION FACTOR-RELATED"/>
    <property type="match status" value="1"/>
</dbReference>
<dbReference type="Gene3D" id="1.10.20.10">
    <property type="entry name" value="Histone, subunit A"/>
    <property type="match status" value="1"/>
</dbReference>
<accession>A0A2U1L1M2</accession>
<organism evidence="6 7">
    <name type="scientific">Artemisia annua</name>
    <name type="common">Sweet wormwood</name>
    <dbReference type="NCBI Taxonomy" id="35608"/>
    <lineage>
        <taxon>Eukaryota</taxon>
        <taxon>Viridiplantae</taxon>
        <taxon>Streptophyta</taxon>
        <taxon>Embryophyta</taxon>
        <taxon>Tracheophyta</taxon>
        <taxon>Spermatophyta</taxon>
        <taxon>Magnoliopsida</taxon>
        <taxon>eudicotyledons</taxon>
        <taxon>Gunneridae</taxon>
        <taxon>Pentapetalae</taxon>
        <taxon>asterids</taxon>
        <taxon>campanulids</taxon>
        <taxon>Asterales</taxon>
        <taxon>Asteraceae</taxon>
        <taxon>Asteroideae</taxon>
        <taxon>Anthemideae</taxon>
        <taxon>Artemisiinae</taxon>
        <taxon>Artemisia</taxon>
    </lineage>
</organism>
<evidence type="ECO:0000313" key="6">
    <source>
        <dbReference type="EMBL" id="PWA42891.1"/>
    </source>
</evidence>
<dbReference type="STRING" id="35608.A0A2U1L1M2"/>